<keyword evidence="6" id="KW-0498">Mitosis</keyword>
<keyword evidence="5" id="KW-0132">Cell division</keyword>
<dbReference type="FunCoup" id="G0VD28">
    <property type="interactions" value="847"/>
</dbReference>
<evidence type="ECO:0000256" key="1">
    <source>
        <dbReference type="ARBA" id="ARBA00004123"/>
    </source>
</evidence>
<dbReference type="SUPFAM" id="SSF52540">
    <property type="entry name" value="P-loop containing nucleoside triphosphate hydrolases"/>
    <property type="match status" value="1"/>
</dbReference>
<dbReference type="GO" id="GO:0003680">
    <property type="term" value="F:minor groove of adenine-thymine-rich DNA binding"/>
    <property type="evidence" value="ECO:0007669"/>
    <property type="project" value="EnsemblFungi"/>
</dbReference>
<evidence type="ECO:0000259" key="12">
    <source>
        <dbReference type="SMART" id="SM00968"/>
    </source>
</evidence>
<dbReference type="GO" id="GO:0003690">
    <property type="term" value="F:double-stranded DNA binding"/>
    <property type="evidence" value="ECO:0007669"/>
    <property type="project" value="EnsemblFungi"/>
</dbReference>
<dbReference type="InParanoid" id="G0VD28"/>
<dbReference type="eggNOG" id="KOG0018">
    <property type="taxonomic scope" value="Eukaryota"/>
</dbReference>
<dbReference type="Proteomes" id="UP000001640">
    <property type="component" value="Chromosome 3"/>
</dbReference>
<feature type="domain" description="SMC hinge" evidence="12">
    <location>
        <begin position="525"/>
        <end position="640"/>
    </location>
</feature>
<dbReference type="OrthoDB" id="5575062at2759"/>
<dbReference type="GO" id="GO:0005634">
    <property type="term" value="C:nucleus"/>
    <property type="evidence" value="ECO:0007669"/>
    <property type="project" value="UniProtKB-SubCell"/>
</dbReference>
<keyword evidence="4" id="KW-0158">Chromosome</keyword>
<gene>
    <name evidence="13" type="primary">NCAS0C04000</name>
    <name evidence="13" type="ordered locus">NCAS_0C04000</name>
</gene>
<evidence type="ECO:0000256" key="8">
    <source>
        <dbReference type="ARBA" id="ARBA00023242"/>
    </source>
</evidence>
<evidence type="ECO:0000256" key="5">
    <source>
        <dbReference type="ARBA" id="ARBA00022618"/>
    </source>
</evidence>
<sequence>MGRLTGLELSNFKSYRGVTKIGFGDSNFTSIIGPNGSGKSNMMDAISFVLGVRSSHLRSNILKDLIYRGVIRDFSEEDPEDGEEQHPTSAYVKAFYEMDGKVVELMRTININGDTTYKIDNKTVSYKQYAAFLEKENILIKAKNFLVFQGDVEQIASQSALDLSKLFEEISGSIQYKKEYDSLKDELEKLGKSTTESIRNRRRIHGELKTYKEGISKDEEYKNNVEKKKKYEMYFTLWKLFHLDAQRIQFKDKLKQAKTEMSKLKEKINNEEKHLTRSKSAFLKENSILTKKRSQLDYTVKEKEKVISQCNSIKIPLRASSKRIMNIEKRIESFKRDIERQKDYVSTFENQLKVVTKAKELFEVEIKKSARNHDKFRLTDTDLKWYEQLNEKYLSTGGSLLEQKISLLNNDKQEKTDEMELLNRHIDVSKNRVTEELNITGENLQNQVTDMTSTLNEKNATYAEQMKKLKDYQMQVESSNNQEYDLNYKLRETLVKLDDLSANQRESLKEKKLRENVTMLKRFFPGVKGLVHDLCRPKKEKYGLAVSVMLGKNFDSIIVENLSVARECISFLKKQRAGTASFIPLDTIDSEQPTLSAPPSQEYILTINAIEYDLAYERAMQYVCGDSIICDTLDIARDLKWNRGVRSKLVSLDGSLIHKAGLMTGGISKDSKNRWDKEEYQSLMTLKDKLLIQIEEVSTVGRDAAAKARELESSLSLLNAELSSLRTQLVQVKRSVEENANEINYHNKLLTEQYTPKLESLQEEIQAIENSISSITAEKVSLQETIFKELTDKVGFSIQDYERYSGDLMREQSKELQQLQKQILNIKNKLQFESERLKTTEGKYHASLESLESAKSNLQSLEEEENECQQKRKQIEQHISEDEAELNRLQRVYDARQLDFNNLDDVLAEYNNELQSLKHNRNQIREDMEKIDLERVGVLKNCKITNMEIPILSDINLSNLPIDKIDEDTIAISNEIDVDYNDLPAKYKESSATTIREELENHIRSIEDTLNVLQPNARAVERFDDAQERFEVVEKETEDLKAREKKALTQFLKIKKRRRELFENAFDFVNEHLDPIYRELTRNPNSSALLSGGNASLTLEDEDEPFNAGIKYHAMPPLKRFKDMEYLSGGEKTVAALALLFAINAYQPSPFFVLDEVDAALDITNVERIAAYIRRHGNPDLQFIVISLKNTMFEKSDALVGVYRQQQENSSKIVTLDLRNYAE</sequence>
<dbReference type="InterPro" id="IPR010935">
    <property type="entry name" value="SMC_hinge"/>
</dbReference>
<keyword evidence="9" id="KW-0131">Cell cycle</keyword>
<dbReference type="InterPro" id="IPR027417">
    <property type="entry name" value="P-loop_NTPase"/>
</dbReference>
<proteinExistence type="inferred from homology"/>
<evidence type="ECO:0000256" key="10">
    <source>
        <dbReference type="PIRNR" id="PIRNR005719"/>
    </source>
</evidence>
<dbReference type="RefSeq" id="XP_003675754.1">
    <property type="nucleotide sequence ID" value="XM_003675706.1"/>
</dbReference>
<evidence type="ECO:0000256" key="7">
    <source>
        <dbReference type="ARBA" id="ARBA00023054"/>
    </source>
</evidence>
<name>G0VD28_NAUCA</name>
<dbReference type="GeneID" id="96902971"/>
<dbReference type="GO" id="GO:0042802">
    <property type="term" value="F:identical protein binding"/>
    <property type="evidence" value="ECO:0007669"/>
    <property type="project" value="EnsemblFungi"/>
</dbReference>
<comment type="similarity">
    <text evidence="3">Belongs to the SMC family. SMC1 subfamily.</text>
</comment>
<dbReference type="InterPro" id="IPR028468">
    <property type="entry name" value="Smc1_ABC"/>
</dbReference>
<keyword evidence="7 11" id="KW-0175">Coiled coil</keyword>
<dbReference type="PIRSF" id="PIRSF005719">
    <property type="entry name" value="SMC"/>
    <property type="match status" value="1"/>
</dbReference>
<feature type="coiled-coil region" evidence="11">
    <location>
        <begin position="1016"/>
        <end position="1043"/>
    </location>
</feature>
<dbReference type="SUPFAM" id="SSF75553">
    <property type="entry name" value="Smc hinge domain"/>
    <property type="match status" value="1"/>
</dbReference>
<accession>G0VD28</accession>
<dbReference type="InterPro" id="IPR036277">
    <property type="entry name" value="SMC_hinge_sf"/>
</dbReference>
<dbReference type="FunFam" id="3.40.50.300:FF:003350">
    <property type="entry name" value="Structural maintenance of chromosomes protein 1"/>
    <property type="match status" value="1"/>
</dbReference>
<dbReference type="EMBL" id="HE576754">
    <property type="protein sequence ID" value="CCC69390.1"/>
    <property type="molecule type" value="Genomic_DNA"/>
</dbReference>
<evidence type="ECO:0000256" key="3">
    <source>
        <dbReference type="ARBA" id="ARBA00005597"/>
    </source>
</evidence>
<dbReference type="GO" id="GO:0030892">
    <property type="term" value="C:mitotic cohesin complex"/>
    <property type="evidence" value="ECO:0007669"/>
    <property type="project" value="EnsemblFungi"/>
</dbReference>
<dbReference type="GO" id="GO:0007064">
    <property type="term" value="P:mitotic sister chromatid cohesion"/>
    <property type="evidence" value="ECO:0007669"/>
    <property type="project" value="EnsemblFungi"/>
</dbReference>
<evidence type="ECO:0000313" key="14">
    <source>
        <dbReference type="Proteomes" id="UP000001640"/>
    </source>
</evidence>
<evidence type="ECO:0000256" key="11">
    <source>
        <dbReference type="SAM" id="Coils"/>
    </source>
</evidence>
<dbReference type="PANTHER" id="PTHR18937:SF12">
    <property type="entry name" value="STRUCTURAL MAINTENANCE OF CHROMOSOMES PROTEIN"/>
    <property type="match status" value="1"/>
</dbReference>
<dbReference type="GO" id="GO:0005524">
    <property type="term" value="F:ATP binding"/>
    <property type="evidence" value="ECO:0007669"/>
    <property type="project" value="InterPro"/>
</dbReference>
<feature type="coiled-coil region" evidence="11">
    <location>
        <begin position="247"/>
        <end position="281"/>
    </location>
</feature>
<dbReference type="InterPro" id="IPR003395">
    <property type="entry name" value="RecF/RecN/SMC_N"/>
</dbReference>
<protein>
    <recommendedName>
        <fullName evidence="10">Structural maintenance of chromosomes protein</fullName>
    </recommendedName>
</protein>
<evidence type="ECO:0000313" key="13">
    <source>
        <dbReference type="EMBL" id="CCC69390.1"/>
    </source>
</evidence>
<evidence type="ECO:0000256" key="2">
    <source>
        <dbReference type="ARBA" id="ARBA00004286"/>
    </source>
</evidence>
<dbReference type="GO" id="GO:0051301">
    <property type="term" value="P:cell division"/>
    <property type="evidence" value="ECO:0007669"/>
    <property type="project" value="UniProtKB-KW"/>
</dbReference>
<evidence type="ECO:0000256" key="4">
    <source>
        <dbReference type="ARBA" id="ARBA00022454"/>
    </source>
</evidence>
<comment type="subcellular location">
    <subcellularLocation>
        <location evidence="2">Chromosome</location>
    </subcellularLocation>
    <subcellularLocation>
        <location evidence="1 10">Nucleus</location>
    </subcellularLocation>
</comment>
<dbReference type="KEGG" id="ncs:NCAS_0C04000"/>
<dbReference type="HOGENOM" id="CLU_001042_0_1_1"/>
<evidence type="ECO:0000256" key="6">
    <source>
        <dbReference type="ARBA" id="ARBA00022776"/>
    </source>
</evidence>
<dbReference type="PANTHER" id="PTHR18937">
    <property type="entry name" value="STRUCTURAL MAINTENANCE OF CHROMOSOMES SMC FAMILY MEMBER"/>
    <property type="match status" value="1"/>
</dbReference>
<feature type="coiled-coil region" evidence="11">
    <location>
        <begin position="708"/>
        <end position="785"/>
    </location>
</feature>
<dbReference type="Gene3D" id="3.40.50.300">
    <property type="entry name" value="P-loop containing nucleotide triphosphate hydrolases"/>
    <property type="match status" value="2"/>
</dbReference>
<dbReference type="Gene3D" id="3.30.70.1620">
    <property type="match status" value="1"/>
</dbReference>
<dbReference type="Pfam" id="PF02463">
    <property type="entry name" value="SMC_N"/>
    <property type="match status" value="1"/>
</dbReference>
<feature type="coiled-coil region" evidence="11">
    <location>
        <begin position="809"/>
        <end position="934"/>
    </location>
</feature>
<feature type="coiled-coil region" evidence="11">
    <location>
        <begin position="317"/>
        <end position="344"/>
    </location>
</feature>
<dbReference type="AlphaFoldDB" id="G0VD28"/>
<keyword evidence="8 10" id="KW-0539">Nucleus</keyword>
<dbReference type="CDD" id="cd03275">
    <property type="entry name" value="ABC_SMC1_euk"/>
    <property type="match status" value="2"/>
</dbReference>
<dbReference type="SMART" id="SM00968">
    <property type="entry name" value="SMC_hinge"/>
    <property type="match status" value="1"/>
</dbReference>
<dbReference type="OMA" id="KHMDFQR"/>
<dbReference type="GO" id="GO:0006302">
    <property type="term" value="P:double-strand break repair"/>
    <property type="evidence" value="ECO:0007669"/>
    <property type="project" value="EnsemblFungi"/>
</dbReference>
<dbReference type="STRING" id="1064592.G0VD28"/>
<reference key="2">
    <citation type="submission" date="2011-08" db="EMBL/GenBank/DDBJ databases">
        <title>Genome sequence of Naumovozyma castellii.</title>
        <authorList>
            <person name="Gordon J.L."/>
            <person name="Armisen D."/>
            <person name="Proux-Wera E."/>
            <person name="OhEigeartaigh S.S."/>
            <person name="Byrne K.P."/>
            <person name="Wolfe K.H."/>
        </authorList>
    </citation>
    <scope>NUCLEOTIDE SEQUENCE</scope>
    <source>
        <strain>Type strain:CBS 4309</strain>
    </source>
</reference>
<dbReference type="Gene3D" id="1.20.5.170">
    <property type="match status" value="1"/>
</dbReference>
<dbReference type="GO" id="GO:0000070">
    <property type="term" value="P:mitotic sister chromatid segregation"/>
    <property type="evidence" value="ECO:0007669"/>
    <property type="project" value="EnsemblFungi"/>
</dbReference>
<dbReference type="Pfam" id="PF06470">
    <property type="entry name" value="SMC_hinge"/>
    <property type="match status" value="1"/>
</dbReference>
<keyword evidence="14" id="KW-1185">Reference proteome</keyword>
<dbReference type="InterPro" id="IPR024704">
    <property type="entry name" value="SMC"/>
</dbReference>
<evidence type="ECO:0000256" key="9">
    <source>
        <dbReference type="ARBA" id="ARBA00023306"/>
    </source>
</evidence>
<reference evidence="13 14" key="1">
    <citation type="journal article" date="2011" name="Proc. Natl. Acad. Sci. U.S.A.">
        <title>Evolutionary erosion of yeast sex chromosomes by mating-type switching accidents.</title>
        <authorList>
            <person name="Gordon J.L."/>
            <person name="Armisen D."/>
            <person name="Proux-Wera E."/>
            <person name="Oheigeartaigh S.S."/>
            <person name="Byrne K.P."/>
            <person name="Wolfe K.H."/>
        </authorList>
    </citation>
    <scope>NUCLEOTIDE SEQUENCE [LARGE SCALE GENOMIC DNA]</scope>
    <source>
        <strain evidence="14">ATCC 76901 / BCRC 22586 / CBS 4309 / NBRC 1992 / NRRL Y-12630</strain>
    </source>
</reference>
<feature type="coiled-coil region" evidence="11">
    <location>
        <begin position="455"/>
        <end position="482"/>
    </location>
</feature>
<organism evidence="13 14">
    <name type="scientific">Naumovozyma castellii</name>
    <name type="common">Yeast</name>
    <name type="synonym">Saccharomyces castellii</name>
    <dbReference type="NCBI Taxonomy" id="27288"/>
    <lineage>
        <taxon>Eukaryota</taxon>
        <taxon>Fungi</taxon>
        <taxon>Dikarya</taxon>
        <taxon>Ascomycota</taxon>
        <taxon>Saccharomycotina</taxon>
        <taxon>Saccharomycetes</taxon>
        <taxon>Saccharomycetales</taxon>
        <taxon>Saccharomycetaceae</taxon>
        <taxon>Naumovozyma</taxon>
    </lineage>
</organism>
<dbReference type="GO" id="GO:0016887">
    <property type="term" value="F:ATP hydrolysis activity"/>
    <property type="evidence" value="ECO:0007669"/>
    <property type="project" value="InterPro"/>
</dbReference>
<dbReference type="Gene3D" id="1.20.1060.20">
    <property type="match status" value="1"/>
</dbReference>